<dbReference type="InterPro" id="IPR019207">
    <property type="entry name" value="DUF2092"/>
</dbReference>
<sequence length="224" mass="24558">MSDYLASQKNISLSYDSVFEVVTDQKQKLQVATSGTVDLSRPDKLRTTRKSGFSDTETVFDGKTLSIYGKGKNAYVQAEVPGTVDNLIDQLRDKFHRQLPGADLLGSNVYEALMTDVTDVKDLGSGVIDGKECDHLAFRAKDTDWQIWIAQGAAPYPCRYVITSKTVDQAPEFSMTIRDWKAGGGAGDFSFKPPAGATKLDAKDLETLKETSDLPENYRIGAAE</sequence>
<evidence type="ECO:0000313" key="3">
    <source>
        <dbReference type="Proteomes" id="UP001203058"/>
    </source>
</evidence>
<reference evidence="2 3" key="1">
    <citation type="submission" date="2022-03" db="EMBL/GenBank/DDBJ databases">
        <authorList>
            <person name="Jo J.-H."/>
            <person name="Im W.-T."/>
        </authorList>
    </citation>
    <scope>NUCLEOTIDE SEQUENCE [LARGE SCALE GENOMIC DNA]</scope>
    <source>
        <strain evidence="2 3">SM33</strain>
    </source>
</reference>
<dbReference type="Pfam" id="PF09865">
    <property type="entry name" value="DUF2092"/>
    <property type="match status" value="1"/>
</dbReference>
<comment type="caution">
    <text evidence="2">The sequence shown here is derived from an EMBL/GenBank/DDBJ whole genome shotgun (WGS) entry which is preliminary data.</text>
</comment>
<dbReference type="InterPro" id="IPR029046">
    <property type="entry name" value="LolA/LolB/LppX"/>
</dbReference>
<protein>
    <submittedName>
        <fullName evidence="2">DUF2092 domain-containing protein</fullName>
    </submittedName>
</protein>
<organism evidence="2 3">
    <name type="scientific">Sphingomonas telluris</name>
    <dbReference type="NCBI Taxonomy" id="2907998"/>
    <lineage>
        <taxon>Bacteria</taxon>
        <taxon>Pseudomonadati</taxon>
        <taxon>Pseudomonadota</taxon>
        <taxon>Alphaproteobacteria</taxon>
        <taxon>Sphingomonadales</taxon>
        <taxon>Sphingomonadaceae</taxon>
        <taxon>Sphingomonas</taxon>
    </lineage>
</organism>
<evidence type="ECO:0000313" key="2">
    <source>
        <dbReference type="EMBL" id="MCH8616515.1"/>
    </source>
</evidence>
<keyword evidence="3" id="KW-1185">Reference proteome</keyword>
<evidence type="ECO:0000256" key="1">
    <source>
        <dbReference type="ARBA" id="ARBA00022729"/>
    </source>
</evidence>
<gene>
    <name evidence="2" type="ORF">LZ016_10430</name>
</gene>
<keyword evidence="1" id="KW-0732">Signal</keyword>
<dbReference type="Proteomes" id="UP001203058">
    <property type="component" value="Unassembled WGS sequence"/>
</dbReference>
<dbReference type="SUPFAM" id="SSF89392">
    <property type="entry name" value="Prokaryotic lipoproteins and lipoprotein localization factors"/>
    <property type="match status" value="1"/>
</dbReference>
<dbReference type="PIRSF" id="PIRSF012443">
    <property type="entry name" value="UCP012443"/>
    <property type="match status" value="1"/>
</dbReference>
<name>A0ABS9VNF5_9SPHN</name>
<accession>A0ABS9VNF5</accession>
<dbReference type="EMBL" id="JAKZHW010000001">
    <property type="protein sequence ID" value="MCH8616515.1"/>
    <property type="molecule type" value="Genomic_DNA"/>
</dbReference>
<dbReference type="Gene3D" id="2.50.20.10">
    <property type="entry name" value="Lipoprotein localisation LolA/LolB/LppX"/>
    <property type="match status" value="1"/>
</dbReference>
<proteinExistence type="predicted"/>